<gene>
    <name evidence="3" type="ORF">UFOPK1889_00992</name>
</gene>
<dbReference type="Pfam" id="PF07883">
    <property type="entry name" value="Cupin_2"/>
    <property type="match status" value="1"/>
</dbReference>
<protein>
    <submittedName>
        <fullName evidence="3">Unannotated protein</fullName>
    </submittedName>
</protein>
<dbReference type="SUPFAM" id="SSF51182">
    <property type="entry name" value="RmlC-like cupins"/>
    <property type="match status" value="1"/>
</dbReference>
<dbReference type="GO" id="GO:0046872">
    <property type="term" value="F:metal ion binding"/>
    <property type="evidence" value="ECO:0007669"/>
    <property type="project" value="UniProtKB-KW"/>
</dbReference>
<dbReference type="InterPro" id="IPR051610">
    <property type="entry name" value="GPI/OXD"/>
</dbReference>
<dbReference type="EMBL" id="CAEZUZ010000186">
    <property type="protein sequence ID" value="CAB4622371.1"/>
    <property type="molecule type" value="Genomic_DNA"/>
</dbReference>
<name>A0A6J6I799_9ZZZZ</name>
<keyword evidence="1" id="KW-0479">Metal-binding</keyword>
<sequence>MATGDAVFRRESDCETESWRDPVSGHVDWWTLFSSDRTNTEGLTVGVAEIPVGAPEPPRGHQHVQAEVYYILSGAGQVVVNGTRTNVTSGDAVFIPSDAEHVAVNTGTEPLRLLYFFAADSFADIEYKFPE</sequence>
<evidence type="ECO:0000259" key="2">
    <source>
        <dbReference type="Pfam" id="PF07883"/>
    </source>
</evidence>
<reference evidence="3" key="1">
    <citation type="submission" date="2020-05" db="EMBL/GenBank/DDBJ databases">
        <authorList>
            <person name="Chiriac C."/>
            <person name="Salcher M."/>
            <person name="Ghai R."/>
            <person name="Kavagutti S V."/>
        </authorList>
    </citation>
    <scope>NUCLEOTIDE SEQUENCE</scope>
</reference>
<organism evidence="3">
    <name type="scientific">freshwater metagenome</name>
    <dbReference type="NCBI Taxonomy" id="449393"/>
    <lineage>
        <taxon>unclassified sequences</taxon>
        <taxon>metagenomes</taxon>
        <taxon>ecological metagenomes</taxon>
    </lineage>
</organism>
<evidence type="ECO:0000313" key="3">
    <source>
        <dbReference type="EMBL" id="CAB4622371.1"/>
    </source>
</evidence>
<dbReference type="AlphaFoldDB" id="A0A6J6I799"/>
<dbReference type="PANTHER" id="PTHR35848">
    <property type="entry name" value="OXALATE-BINDING PROTEIN"/>
    <property type="match status" value="1"/>
</dbReference>
<dbReference type="Gene3D" id="2.60.120.10">
    <property type="entry name" value="Jelly Rolls"/>
    <property type="match status" value="1"/>
</dbReference>
<accession>A0A6J6I799</accession>
<dbReference type="InterPro" id="IPR014710">
    <property type="entry name" value="RmlC-like_jellyroll"/>
</dbReference>
<dbReference type="InterPro" id="IPR013096">
    <property type="entry name" value="Cupin_2"/>
</dbReference>
<evidence type="ECO:0000256" key="1">
    <source>
        <dbReference type="ARBA" id="ARBA00022723"/>
    </source>
</evidence>
<dbReference type="PANTHER" id="PTHR35848:SF6">
    <property type="entry name" value="CUPIN TYPE-2 DOMAIN-CONTAINING PROTEIN"/>
    <property type="match status" value="1"/>
</dbReference>
<dbReference type="InterPro" id="IPR011051">
    <property type="entry name" value="RmlC_Cupin_sf"/>
</dbReference>
<proteinExistence type="predicted"/>
<feature type="domain" description="Cupin type-2" evidence="2">
    <location>
        <begin position="47"/>
        <end position="115"/>
    </location>
</feature>